<comment type="similarity">
    <text evidence="1">Belongs to the GatC family.</text>
</comment>
<dbReference type="GO" id="GO:0005524">
    <property type="term" value="F:ATP binding"/>
    <property type="evidence" value="ECO:0007669"/>
    <property type="project" value="UniProtKB-KW"/>
</dbReference>
<dbReference type="SUPFAM" id="SSF141000">
    <property type="entry name" value="Glu-tRNAGln amidotransferase C subunit"/>
    <property type="match status" value="1"/>
</dbReference>
<dbReference type="HAMAP" id="MF_00122">
    <property type="entry name" value="GatC"/>
    <property type="match status" value="1"/>
</dbReference>
<comment type="function">
    <text evidence="1">Allows the formation of correctly charged Asn-tRNA(Asn) or Gln-tRNA(Gln) through the transamidation of misacylated Asp-tRNA(Asn) or Glu-tRNA(Gln) in organisms which lack either or both of asparaginyl-tRNA or glutaminyl-tRNA synthetases. The reaction takes place in the presence of glutamine and ATP through an activated phospho-Asp-tRNA(Asn) or phospho-Glu-tRNA(Gln).</text>
</comment>
<dbReference type="EMBL" id="MHCP01000014">
    <property type="protein sequence ID" value="OGY24321.1"/>
    <property type="molecule type" value="Genomic_DNA"/>
</dbReference>
<dbReference type="GO" id="GO:0006450">
    <property type="term" value="P:regulation of translational fidelity"/>
    <property type="evidence" value="ECO:0007669"/>
    <property type="project" value="InterPro"/>
</dbReference>
<dbReference type="InterPro" id="IPR036113">
    <property type="entry name" value="Asp/Glu-ADT_sf_sub_c"/>
</dbReference>
<keyword evidence="1" id="KW-0436">Ligase</keyword>
<evidence type="ECO:0000256" key="1">
    <source>
        <dbReference type="HAMAP-Rule" id="MF_00122"/>
    </source>
</evidence>
<evidence type="ECO:0000313" key="2">
    <source>
        <dbReference type="EMBL" id="OGY24321.1"/>
    </source>
</evidence>
<proteinExistence type="inferred from homology"/>
<keyword evidence="1" id="KW-0547">Nucleotide-binding</keyword>
<dbReference type="Proteomes" id="UP000176631">
    <property type="component" value="Unassembled WGS sequence"/>
</dbReference>
<dbReference type="EC" id="6.3.5.-" evidence="1"/>
<keyword evidence="1" id="KW-0067">ATP-binding</keyword>
<dbReference type="GO" id="GO:0050566">
    <property type="term" value="F:asparaginyl-tRNA synthase (glutamine-hydrolyzing) activity"/>
    <property type="evidence" value="ECO:0007669"/>
    <property type="project" value="RHEA"/>
</dbReference>
<comment type="catalytic activity">
    <reaction evidence="1">
        <text>L-glutamyl-tRNA(Gln) + L-glutamine + ATP + H2O = L-glutaminyl-tRNA(Gln) + L-glutamate + ADP + phosphate + H(+)</text>
        <dbReference type="Rhea" id="RHEA:17521"/>
        <dbReference type="Rhea" id="RHEA-COMP:9681"/>
        <dbReference type="Rhea" id="RHEA-COMP:9684"/>
        <dbReference type="ChEBI" id="CHEBI:15377"/>
        <dbReference type="ChEBI" id="CHEBI:15378"/>
        <dbReference type="ChEBI" id="CHEBI:29985"/>
        <dbReference type="ChEBI" id="CHEBI:30616"/>
        <dbReference type="ChEBI" id="CHEBI:43474"/>
        <dbReference type="ChEBI" id="CHEBI:58359"/>
        <dbReference type="ChEBI" id="CHEBI:78520"/>
        <dbReference type="ChEBI" id="CHEBI:78521"/>
        <dbReference type="ChEBI" id="CHEBI:456216"/>
    </reaction>
</comment>
<sequence>MRKKISLEDARYVAKLANIPLTESQLEKFTSQVSEVIEFNMSLLEKVNTEKIEPTAHVTGVSNKLRKDETEQRLSSDEALQNAKSKHNGFFKVKAILEPS</sequence>
<name>A0A1G1W9L3_9BACT</name>
<dbReference type="PANTHER" id="PTHR15004:SF0">
    <property type="entry name" value="GLUTAMYL-TRNA(GLN) AMIDOTRANSFERASE SUBUNIT C, MITOCHONDRIAL"/>
    <property type="match status" value="1"/>
</dbReference>
<dbReference type="Gene3D" id="1.10.20.60">
    <property type="entry name" value="Glu-tRNAGln amidotransferase C subunit, N-terminal domain"/>
    <property type="match status" value="1"/>
</dbReference>
<dbReference type="PANTHER" id="PTHR15004">
    <property type="entry name" value="GLUTAMYL-TRNA(GLN) AMIDOTRANSFERASE SUBUNIT C, MITOCHONDRIAL"/>
    <property type="match status" value="1"/>
</dbReference>
<accession>A0A1G1W9L3</accession>
<comment type="subunit">
    <text evidence="1">Heterotrimer of A, B and C subunits.</text>
</comment>
<comment type="catalytic activity">
    <reaction evidence="1">
        <text>L-aspartyl-tRNA(Asn) + L-glutamine + ATP + H2O = L-asparaginyl-tRNA(Asn) + L-glutamate + ADP + phosphate + 2 H(+)</text>
        <dbReference type="Rhea" id="RHEA:14513"/>
        <dbReference type="Rhea" id="RHEA-COMP:9674"/>
        <dbReference type="Rhea" id="RHEA-COMP:9677"/>
        <dbReference type="ChEBI" id="CHEBI:15377"/>
        <dbReference type="ChEBI" id="CHEBI:15378"/>
        <dbReference type="ChEBI" id="CHEBI:29985"/>
        <dbReference type="ChEBI" id="CHEBI:30616"/>
        <dbReference type="ChEBI" id="CHEBI:43474"/>
        <dbReference type="ChEBI" id="CHEBI:58359"/>
        <dbReference type="ChEBI" id="CHEBI:78515"/>
        <dbReference type="ChEBI" id="CHEBI:78516"/>
        <dbReference type="ChEBI" id="CHEBI:456216"/>
    </reaction>
</comment>
<dbReference type="InterPro" id="IPR003837">
    <property type="entry name" value="GatC"/>
</dbReference>
<dbReference type="GO" id="GO:0070681">
    <property type="term" value="P:glutaminyl-tRNAGln biosynthesis via transamidation"/>
    <property type="evidence" value="ECO:0007669"/>
    <property type="project" value="TreeGrafter"/>
</dbReference>
<evidence type="ECO:0000313" key="3">
    <source>
        <dbReference type="Proteomes" id="UP000176631"/>
    </source>
</evidence>
<gene>
    <name evidence="1" type="primary">gatC</name>
    <name evidence="2" type="ORF">A2172_00455</name>
</gene>
<keyword evidence="1" id="KW-0648">Protein biosynthesis</keyword>
<comment type="caution">
    <text evidence="2">The sequence shown here is derived from an EMBL/GenBank/DDBJ whole genome shotgun (WGS) entry which is preliminary data.</text>
</comment>
<dbReference type="STRING" id="1802593.A2172_00455"/>
<protein>
    <recommendedName>
        <fullName evidence="1">Aspartyl/glutamyl-tRNA(Asn/Gln) amidotransferase subunit C</fullName>
        <shortName evidence="1">Asp/Glu-ADT subunit C</shortName>
        <ecNumber evidence="1">6.3.5.-</ecNumber>
    </recommendedName>
</protein>
<dbReference type="GO" id="GO:0006412">
    <property type="term" value="P:translation"/>
    <property type="evidence" value="ECO:0007669"/>
    <property type="project" value="UniProtKB-UniRule"/>
</dbReference>
<dbReference type="AlphaFoldDB" id="A0A1G1W9L3"/>
<dbReference type="GO" id="GO:0050567">
    <property type="term" value="F:glutaminyl-tRNA synthase (glutamine-hydrolyzing) activity"/>
    <property type="evidence" value="ECO:0007669"/>
    <property type="project" value="UniProtKB-UniRule"/>
</dbReference>
<dbReference type="Pfam" id="PF02686">
    <property type="entry name" value="GatC"/>
    <property type="match status" value="1"/>
</dbReference>
<dbReference type="NCBIfam" id="TIGR00135">
    <property type="entry name" value="gatC"/>
    <property type="match status" value="1"/>
</dbReference>
<reference evidence="2 3" key="1">
    <citation type="journal article" date="2016" name="Nat. Commun.">
        <title>Thousands of microbial genomes shed light on interconnected biogeochemical processes in an aquifer system.</title>
        <authorList>
            <person name="Anantharaman K."/>
            <person name="Brown C.T."/>
            <person name="Hug L.A."/>
            <person name="Sharon I."/>
            <person name="Castelle C.J."/>
            <person name="Probst A.J."/>
            <person name="Thomas B.C."/>
            <person name="Singh A."/>
            <person name="Wilkins M.J."/>
            <person name="Karaoz U."/>
            <person name="Brodie E.L."/>
            <person name="Williams K.H."/>
            <person name="Hubbard S.S."/>
            <person name="Banfield J.F."/>
        </authorList>
    </citation>
    <scope>NUCLEOTIDE SEQUENCE [LARGE SCALE GENOMIC DNA]</scope>
</reference>
<organism evidence="2 3">
    <name type="scientific">Candidatus Woykebacteria bacterium RBG_13_40_15</name>
    <dbReference type="NCBI Taxonomy" id="1802593"/>
    <lineage>
        <taxon>Bacteria</taxon>
        <taxon>Candidatus Woykeibacteriota</taxon>
    </lineage>
</organism>